<name>A0A7W7ET88_9SPHN</name>
<dbReference type="Proteomes" id="UP000538566">
    <property type="component" value="Unassembled WGS sequence"/>
</dbReference>
<comment type="caution">
    <text evidence="1">The sequence shown here is derived from an EMBL/GenBank/DDBJ whole genome shotgun (WGS) entry which is preliminary data.</text>
</comment>
<proteinExistence type="predicted"/>
<gene>
    <name evidence="1" type="ORF">GGR37_000832</name>
</gene>
<organism evidence="1 2">
    <name type="scientific">Novosphingobium taihuense</name>
    <dbReference type="NCBI Taxonomy" id="260085"/>
    <lineage>
        <taxon>Bacteria</taxon>
        <taxon>Pseudomonadati</taxon>
        <taxon>Pseudomonadota</taxon>
        <taxon>Alphaproteobacteria</taxon>
        <taxon>Sphingomonadales</taxon>
        <taxon>Sphingomonadaceae</taxon>
        <taxon>Novosphingobium</taxon>
    </lineage>
</organism>
<protein>
    <submittedName>
        <fullName evidence="1">Uncharacterized protein</fullName>
    </submittedName>
</protein>
<evidence type="ECO:0000313" key="1">
    <source>
        <dbReference type="EMBL" id="MBB4612586.1"/>
    </source>
</evidence>
<sequence>MTVLVAISMLLAGPLLQVPPEPPAPKSGAFKCEMHARPLYGLQPMFTMTGRIVGWTKVNGKPAEAKLLLDAPSEYRLTGEYSVTPKIGEMRFSSFDSDTKVRISGVFTSTVSETGTIVMTWETDFGRPTEFVGLCDVKFSSEEMSR</sequence>
<accession>A0A7W7ET88</accession>
<dbReference type="AlphaFoldDB" id="A0A7W7ET88"/>
<dbReference type="EMBL" id="JACHOA010000001">
    <property type="protein sequence ID" value="MBB4612586.1"/>
    <property type="molecule type" value="Genomic_DNA"/>
</dbReference>
<evidence type="ECO:0000313" key="2">
    <source>
        <dbReference type="Proteomes" id="UP000538566"/>
    </source>
</evidence>
<keyword evidence="2" id="KW-1185">Reference proteome</keyword>
<reference evidence="1 2" key="1">
    <citation type="submission" date="2020-08" db="EMBL/GenBank/DDBJ databases">
        <title>Genomic Encyclopedia of Type Strains, Phase IV (KMG-IV): sequencing the most valuable type-strain genomes for metagenomic binning, comparative biology and taxonomic classification.</title>
        <authorList>
            <person name="Goeker M."/>
        </authorList>
    </citation>
    <scope>NUCLEOTIDE SEQUENCE [LARGE SCALE GENOMIC DNA]</scope>
    <source>
        <strain evidence="1 2">DSM 17507</strain>
    </source>
</reference>